<evidence type="ECO:0000313" key="2">
    <source>
        <dbReference type="EMBL" id="GAA4013591.1"/>
    </source>
</evidence>
<reference evidence="3" key="1">
    <citation type="journal article" date="2019" name="Int. J. Syst. Evol. Microbiol.">
        <title>The Global Catalogue of Microorganisms (GCM) 10K type strain sequencing project: providing services to taxonomists for standard genome sequencing and annotation.</title>
        <authorList>
            <consortium name="The Broad Institute Genomics Platform"/>
            <consortium name="The Broad Institute Genome Sequencing Center for Infectious Disease"/>
            <person name="Wu L."/>
            <person name="Ma J."/>
        </authorList>
    </citation>
    <scope>NUCLEOTIDE SEQUENCE [LARGE SCALE GENOMIC DNA]</scope>
    <source>
        <strain evidence="3">JCM 16924</strain>
    </source>
</reference>
<evidence type="ECO:0000313" key="3">
    <source>
        <dbReference type="Proteomes" id="UP001500456"/>
    </source>
</evidence>
<organism evidence="2 3">
    <name type="scientific">Streptomyces plumbiresistens</name>
    <dbReference type="NCBI Taxonomy" id="511811"/>
    <lineage>
        <taxon>Bacteria</taxon>
        <taxon>Bacillati</taxon>
        <taxon>Actinomycetota</taxon>
        <taxon>Actinomycetes</taxon>
        <taxon>Kitasatosporales</taxon>
        <taxon>Streptomycetaceae</taxon>
        <taxon>Streptomyces</taxon>
    </lineage>
</organism>
<feature type="compositionally biased region" description="Basic and acidic residues" evidence="1">
    <location>
        <begin position="45"/>
        <end position="59"/>
    </location>
</feature>
<keyword evidence="3" id="KW-1185">Reference proteome</keyword>
<protein>
    <submittedName>
        <fullName evidence="2">Uncharacterized protein</fullName>
    </submittedName>
</protein>
<name>A0ABP7SMM7_9ACTN</name>
<dbReference type="EMBL" id="BAAAZX010000021">
    <property type="protein sequence ID" value="GAA4013591.1"/>
    <property type="molecule type" value="Genomic_DNA"/>
</dbReference>
<dbReference type="Proteomes" id="UP001500456">
    <property type="component" value="Unassembled WGS sequence"/>
</dbReference>
<gene>
    <name evidence="2" type="ORF">GCM10022232_64920</name>
</gene>
<evidence type="ECO:0000256" key="1">
    <source>
        <dbReference type="SAM" id="MobiDB-lite"/>
    </source>
</evidence>
<proteinExistence type="predicted"/>
<feature type="region of interest" description="Disordered" evidence="1">
    <location>
        <begin position="34"/>
        <end position="76"/>
    </location>
</feature>
<sequence>MDGAFETASQVVDRLLRRERHPVESAVIVIDRVNADRPLSPTDPCSERPVPRTPTERADATSLDRLPTEQETYAIA</sequence>
<comment type="caution">
    <text evidence="2">The sequence shown here is derived from an EMBL/GenBank/DDBJ whole genome shotgun (WGS) entry which is preliminary data.</text>
</comment>
<accession>A0ABP7SMM7</accession>